<feature type="chain" id="PRO_5047367755" evidence="2">
    <location>
        <begin position="32"/>
        <end position="326"/>
    </location>
</feature>
<evidence type="ECO:0000256" key="2">
    <source>
        <dbReference type="SAM" id="SignalP"/>
    </source>
</evidence>
<comment type="similarity">
    <text evidence="1">Belongs to the UPF0065 (bug) family.</text>
</comment>
<dbReference type="PANTHER" id="PTHR42928">
    <property type="entry name" value="TRICARBOXYLATE-BINDING PROTEIN"/>
    <property type="match status" value="1"/>
</dbReference>
<dbReference type="CDD" id="cd07012">
    <property type="entry name" value="PBP2_Bug_TTT"/>
    <property type="match status" value="1"/>
</dbReference>
<dbReference type="Proteomes" id="UP000606490">
    <property type="component" value="Unassembled WGS sequence"/>
</dbReference>
<dbReference type="Gene3D" id="3.40.190.150">
    <property type="entry name" value="Bordetella uptake gene, domain 1"/>
    <property type="match status" value="1"/>
</dbReference>
<dbReference type="InterPro" id="IPR042100">
    <property type="entry name" value="Bug_dom1"/>
</dbReference>
<organism evidence="3 4">
    <name type="scientific">Belnapia mucosa</name>
    <dbReference type="NCBI Taxonomy" id="2804532"/>
    <lineage>
        <taxon>Bacteria</taxon>
        <taxon>Pseudomonadati</taxon>
        <taxon>Pseudomonadota</taxon>
        <taxon>Alphaproteobacteria</taxon>
        <taxon>Acetobacterales</taxon>
        <taxon>Roseomonadaceae</taxon>
        <taxon>Belnapia</taxon>
    </lineage>
</organism>
<dbReference type="SUPFAM" id="SSF53850">
    <property type="entry name" value="Periplasmic binding protein-like II"/>
    <property type="match status" value="1"/>
</dbReference>
<dbReference type="InterPro" id="IPR005064">
    <property type="entry name" value="BUG"/>
</dbReference>
<gene>
    <name evidence="3" type="ORF">JMJ55_20290</name>
</gene>
<dbReference type="Gene3D" id="3.40.190.10">
    <property type="entry name" value="Periplasmic binding protein-like II"/>
    <property type="match status" value="1"/>
</dbReference>
<dbReference type="PIRSF" id="PIRSF017082">
    <property type="entry name" value="YflP"/>
    <property type="match status" value="1"/>
</dbReference>
<reference evidence="3 4" key="1">
    <citation type="submission" date="2021-01" db="EMBL/GenBank/DDBJ databases">
        <title>Belnapia mucosa sp. nov. and Belnapia arida sp. nov., isolated from the Tabernas Desert (Almeria, Spain).</title>
        <authorList>
            <person name="Molina-Menor E."/>
            <person name="Vidal-Verdu A."/>
            <person name="Calonge A."/>
            <person name="Satari L."/>
            <person name="Pereto Magraner J."/>
            <person name="Porcar Miralles M."/>
        </authorList>
    </citation>
    <scope>NUCLEOTIDE SEQUENCE [LARGE SCALE GENOMIC DNA]</scope>
    <source>
        <strain evidence="3 4">T6</strain>
    </source>
</reference>
<keyword evidence="2" id="KW-0732">Signal</keyword>
<evidence type="ECO:0000313" key="3">
    <source>
        <dbReference type="EMBL" id="MBL6457680.1"/>
    </source>
</evidence>
<dbReference type="EMBL" id="JAEUXJ010000009">
    <property type="protein sequence ID" value="MBL6457680.1"/>
    <property type="molecule type" value="Genomic_DNA"/>
</dbReference>
<protein>
    <submittedName>
        <fullName evidence="3">Tripartite tricarboxylate transporter substrate binding protein</fullName>
    </submittedName>
</protein>
<keyword evidence="4" id="KW-1185">Reference proteome</keyword>
<dbReference type="PANTHER" id="PTHR42928:SF5">
    <property type="entry name" value="BLR1237 PROTEIN"/>
    <property type="match status" value="1"/>
</dbReference>
<feature type="signal peptide" evidence="2">
    <location>
        <begin position="1"/>
        <end position="31"/>
    </location>
</feature>
<proteinExistence type="inferred from homology"/>
<accession>A0ABS1V7N8</accession>
<evidence type="ECO:0000256" key="1">
    <source>
        <dbReference type="ARBA" id="ARBA00006987"/>
    </source>
</evidence>
<evidence type="ECO:0000313" key="4">
    <source>
        <dbReference type="Proteomes" id="UP000606490"/>
    </source>
</evidence>
<dbReference type="RefSeq" id="WP_202827418.1">
    <property type="nucleotide sequence ID" value="NZ_JAEUXJ010000009.1"/>
</dbReference>
<name>A0ABS1V7N8_9PROT</name>
<dbReference type="Pfam" id="PF03401">
    <property type="entry name" value="TctC"/>
    <property type="match status" value="1"/>
</dbReference>
<comment type="caution">
    <text evidence="3">The sequence shown here is derived from an EMBL/GenBank/DDBJ whole genome shotgun (WGS) entry which is preliminary data.</text>
</comment>
<sequence length="326" mass="34017">MAFRQPGRGRRLVRAALLLASLLVPASGAVAQAYPSRPIRLVVPFPAGAGPDQVARMIAQHMRDGFGQPVVVENRSGALGSIGAQEVARSAPDGYTLLMATNTTHAANVAMIRNLAYDPVADFAPVARVITTAMVLLVKPDFPARSLKEFVAHARGRELTAGYGSGAAQMSIAQLRSIGGIATTAVSYRGVPQAAGDVIAGFLSLSFADYAIALAQMQGGQLRGLGVTATTRSPLLPELPSLSEEMPGFDVTIWYGLVAPAGTPEAAVARLAEATGAWIALPETQSRLGGIGLQPAFLPPAEFAPFIRSEVQRWTANARAAGIEPE</sequence>